<evidence type="ECO:0000313" key="2">
    <source>
        <dbReference type="Proteomes" id="UP001201262"/>
    </source>
</evidence>
<dbReference type="GeneID" id="70244808"/>
<dbReference type="RefSeq" id="XP_046066689.1">
    <property type="nucleotide sequence ID" value="XM_046214521.1"/>
</dbReference>
<dbReference type="AlphaFoldDB" id="A0AAD4KKC2"/>
<reference evidence="1" key="1">
    <citation type="submission" date="2021-12" db="EMBL/GenBank/DDBJ databases">
        <title>Convergent genome expansion in fungi linked to evolution of root-endophyte symbiosis.</title>
        <authorList>
            <consortium name="DOE Joint Genome Institute"/>
            <person name="Ke Y.-H."/>
            <person name="Bonito G."/>
            <person name="Liao H.-L."/>
            <person name="Looney B."/>
            <person name="Rojas-Flechas A."/>
            <person name="Nash J."/>
            <person name="Hameed K."/>
            <person name="Schadt C."/>
            <person name="Martin F."/>
            <person name="Crous P.W."/>
            <person name="Miettinen O."/>
            <person name="Magnuson J.K."/>
            <person name="Labbe J."/>
            <person name="Jacobson D."/>
            <person name="Doktycz M.J."/>
            <person name="Veneault-Fourrey C."/>
            <person name="Kuo A."/>
            <person name="Mondo S."/>
            <person name="Calhoun S."/>
            <person name="Riley R."/>
            <person name="Ohm R."/>
            <person name="LaButti K."/>
            <person name="Andreopoulos B."/>
            <person name="Pangilinan J."/>
            <person name="Nolan M."/>
            <person name="Tritt A."/>
            <person name="Clum A."/>
            <person name="Lipzen A."/>
            <person name="Daum C."/>
            <person name="Barry K."/>
            <person name="Grigoriev I.V."/>
            <person name="Vilgalys R."/>
        </authorList>
    </citation>
    <scope>NUCLEOTIDE SEQUENCE</scope>
    <source>
        <strain evidence="1">PMI_201</strain>
    </source>
</reference>
<keyword evidence="2" id="KW-1185">Reference proteome</keyword>
<organism evidence="1 2">
    <name type="scientific">Talaromyces proteolyticus</name>
    <dbReference type="NCBI Taxonomy" id="1131652"/>
    <lineage>
        <taxon>Eukaryota</taxon>
        <taxon>Fungi</taxon>
        <taxon>Dikarya</taxon>
        <taxon>Ascomycota</taxon>
        <taxon>Pezizomycotina</taxon>
        <taxon>Eurotiomycetes</taxon>
        <taxon>Eurotiomycetidae</taxon>
        <taxon>Eurotiales</taxon>
        <taxon>Trichocomaceae</taxon>
        <taxon>Talaromyces</taxon>
        <taxon>Talaromyces sect. Bacilispori</taxon>
    </lineage>
</organism>
<protein>
    <submittedName>
        <fullName evidence="1">Uncharacterized protein</fullName>
    </submittedName>
</protein>
<proteinExistence type="predicted"/>
<accession>A0AAD4KKC2</accession>
<sequence length="213" mass="24466">MSRTGRSEPLQFVQLYYCSALDITYLSSGRTPPRKRPTKSLLKHLIDLRMRNPNNLTSKEYMENVIVLLRAGDRPVNVERSLAEDGLSIAASLTRQPTIAVNLSSDYVKNLKKLVRMLSFSEKIANRIDYHDMDMLMNTWYAGEAKSYGFGAGVPKALRLHRDSWIGAYCMVLPNFSEPSTDQGFDVFMQIREDEFEELEKDDNFMTYSSRLN</sequence>
<dbReference type="Proteomes" id="UP001201262">
    <property type="component" value="Unassembled WGS sequence"/>
</dbReference>
<gene>
    <name evidence="1" type="ORF">BGW36DRAFT_364071</name>
</gene>
<evidence type="ECO:0000313" key="1">
    <source>
        <dbReference type="EMBL" id="KAH8690493.1"/>
    </source>
</evidence>
<dbReference type="Gene3D" id="3.30.559.10">
    <property type="entry name" value="Chloramphenicol acetyltransferase-like domain"/>
    <property type="match status" value="1"/>
</dbReference>
<dbReference type="EMBL" id="JAJTJA010000013">
    <property type="protein sequence ID" value="KAH8690493.1"/>
    <property type="molecule type" value="Genomic_DNA"/>
</dbReference>
<name>A0AAD4KKC2_9EURO</name>
<comment type="caution">
    <text evidence="1">The sequence shown here is derived from an EMBL/GenBank/DDBJ whole genome shotgun (WGS) entry which is preliminary data.</text>
</comment>
<dbReference type="InterPro" id="IPR023213">
    <property type="entry name" value="CAT-like_dom_sf"/>
</dbReference>